<dbReference type="GO" id="GO:0005524">
    <property type="term" value="F:ATP binding"/>
    <property type="evidence" value="ECO:0007669"/>
    <property type="project" value="UniProtKB-KW"/>
</dbReference>
<reference evidence="5 6" key="1">
    <citation type="submission" date="2019-08" db="EMBL/GenBank/DDBJ databases">
        <title>Genome of Phaeodactylibacter luteus.</title>
        <authorList>
            <person name="Bowman J.P."/>
        </authorList>
    </citation>
    <scope>NUCLEOTIDE SEQUENCE [LARGE SCALE GENOMIC DNA]</scope>
    <source>
        <strain evidence="5 6">KCTC 42180</strain>
    </source>
</reference>
<dbReference type="RefSeq" id="WP_147167648.1">
    <property type="nucleotide sequence ID" value="NZ_VOOR01000021.1"/>
</dbReference>
<dbReference type="EMBL" id="VOOR01000021">
    <property type="protein sequence ID" value="TXB62928.1"/>
    <property type="molecule type" value="Genomic_DNA"/>
</dbReference>
<keyword evidence="5" id="KW-0808">Transferase</keyword>
<keyword evidence="6" id="KW-1185">Reference proteome</keyword>
<dbReference type="Gene3D" id="2.40.100.10">
    <property type="entry name" value="Cyclophilin-like"/>
    <property type="match status" value="1"/>
</dbReference>
<dbReference type="SMART" id="SM00797">
    <property type="entry name" value="AHS2"/>
    <property type="match status" value="1"/>
</dbReference>
<keyword evidence="2" id="KW-0378">Hydrolase</keyword>
<keyword evidence="3" id="KW-0067">ATP-binding</keyword>
<dbReference type="OrthoDB" id="9782422at2"/>
<evidence type="ECO:0000256" key="3">
    <source>
        <dbReference type="ARBA" id="ARBA00022840"/>
    </source>
</evidence>
<evidence type="ECO:0000256" key="1">
    <source>
        <dbReference type="ARBA" id="ARBA00022741"/>
    </source>
</evidence>
<name>A0A5C6RKM1_9BACT</name>
<evidence type="ECO:0000313" key="6">
    <source>
        <dbReference type="Proteomes" id="UP000321580"/>
    </source>
</evidence>
<accession>A0A5C6RKM1</accession>
<dbReference type="AlphaFoldDB" id="A0A5C6RKM1"/>
<comment type="caution">
    <text evidence="5">The sequence shown here is derived from an EMBL/GenBank/DDBJ whole genome shotgun (WGS) entry which is preliminary data.</text>
</comment>
<dbReference type="PANTHER" id="PTHR43309:SF3">
    <property type="entry name" value="5-OXOPROLINASE SUBUNIT C"/>
    <property type="match status" value="1"/>
</dbReference>
<organism evidence="5 6">
    <name type="scientific">Phaeodactylibacter luteus</name>
    <dbReference type="NCBI Taxonomy" id="1564516"/>
    <lineage>
        <taxon>Bacteria</taxon>
        <taxon>Pseudomonadati</taxon>
        <taxon>Bacteroidota</taxon>
        <taxon>Saprospiria</taxon>
        <taxon>Saprospirales</taxon>
        <taxon>Haliscomenobacteraceae</taxon>
        <taxon>Phaeodactylibacter</taxon>
    </lineage>
</organism>
<feature type="domain" description="Carboxyltransferase" evidence="4">
    <location>
        <begin position="24"/>
        <end position="286"/>
    </location>
</feature>
<proteinExistence type="predicted"/>
<dbReference type="GO" id="GO:0016787">
    <property type="term" value="F:hydrolase activity"/>
    <property type="evidence" value="ECO:0007669"/>
    <property type="project" value="UniProtKB-KW"/>
</dbReference>
<dbReference type="GO" id="GO:0016740">
    <property type="term" value="F:transferase activity"/>
    <property type="evidence" value="ECO:0007669"/>
    <property type="project" value="UniProtKB-KW"/>
</dbReference>
<dbReference type="PANTHER" id="PTHR43309">
    <property type="entry name" value="5-OXOPROLINASE SUBUNIT C"/>
    <property type="match status" value="1"/>
</dbReference>
<dbReference type="InterPro" id="IPR052708">
    <property type="entry name" value="PxpC"/>
</dbReference>
<dbReference type="InterPro" id="IPR003778">
    <property type="entry name" value="CT_A_B"/>
</dbReference>
<dbReference type="InterPro" id="IPR029000">
    <property type="entry name" value="Cyclophilin-like_dom_sf"/>
</dbReference>
<evidence type="ECO:0000256" key="2">
    <source>
        <dbReference type="ARBA" id="ARBA00022801"/>
    </source>
</evidence>
<sequence>MEVTILSTGLQTSYQDGGRPGYEAFGVPVGGALDARSAMLANQLVGHAPGAPLLEITVQGPRLYFSAPAQVALTGADCPLLLNGVRMPAWHTVDVPAEGVLYIGRARQGCRAYLAIRGHWEVPRWLGSVSRLPGAEGLLPAVERGSTIRITPMPRMAPRAIPVYLQPRFHSPAALRLLPGPEHGIWAEAVLRPFWASSHRVSKVAGRMGCRLESSLPWPAGVEELISSPVLPGTLQVTRSGQPILLLADAQTTGGYPRLGQLHEADIPLAAQLGPGATFTFHPEGWPSQK</sequence>
<gene>
    <name evidence="5" type="ORF">FRY97_11330</name>
</gene>
<dbReference type="Pfam" id="PF02626">
    <property type="entry name" value="CT_A_B"/>
    <property type="match status" value="1"/>
</dbReference>
<dbReference type="Proteomes" id="UP000321580">
    <property type="component" value="Unassembled WGS sequence"/>
</dbReference>
<evidence type="ECO:0000259" key="4">
    <source>
        <dbReference type="SMART" id="SM00797"/>
    </source>
</evidence>
<protein>
    <submittedName>
        <fullName evidence="5">Biotin-dependent carboxyltransferase family protein</fullName>
    </submittedName>
</protein>
<keyword evidence="1" id="KW-0547">Nucleotide-binding</keyword>
<evidence type="ECO:0000313" key="5">
    <source>
        <dbReference type="EMBL" id="TXB62928.1"/>
    </source>
</evidence>